<dbReference type="Pfam" id="PF24864">
    <property type="entry name" value="DUF7730"/>
    <property type="match status" value="1"/>
</dbReference>
<dbReference type="AlphaFoldDB" id="A0A6A6FIM7"/>
<dbReference type="EMBL" id="ML992671">
    <property type="protein sequence ID" value="KAF2213270.1"/>
    <property type="molecule type" value="Genomic_DNA"/>
</dbReference>
<reference evidence="2" key="1">
    <citation type="journal article" date="2020" name="Stud. Mycol.">
        <title>101 Dothideomycetes genomes: a test case for predicting lifestyles and emergence of pathogens.</title>
        <authorList>
            <person name="Haridas S."/>
            <person name="Albert R."/>
            <person name="Binder M."/>
            <person name="Bloem J."/>
            <person name="Labutti K."/>
            <person name="Salamov A."/>
            <person name="Andreopoulos B."/>
            <person name="Baker S."/>
            <person name="Barry K."/>
            <person name="Bills G."/>
            <person name="Bluhm B."/>
            <person name="Cannon C."/>
            <person name="Castanera R."/>
            <person name="Culley D."/>
            <person name="Daum C."/>
            <person name="Ezra D."/>
            <person name="Gonzalez J."/>
            <person name="Henrissat B."/>
            <person name="Kuo A."/>
            <person name="Liang C."/>
            <person name="Lipzen A."/>
            <person name="Lutzoni F."/>
            <person name="Magnuson J."/>
            <person name="Mondo S."/>
            <person name="Nolan M."/>
            <person name="Ohm R."/>
            <person name="Pangilinan J."/>
            <person name="Park H.-J."/>
            <person name="Ramirez L."/>
            <person name="Alfaro M."/>
            <person name="Sun H."/>
            <person name="Tritt A."/>
            <person name="Yoshinaga Y."/>
            <person name="Zwiers L.-H."/>
            <person name="Turgeon B."/>
            <person name="Goodwin S."/>
            <person name="Spatafora J."/>
            <person name="Crous P."/>
            <person name="Grigoriev I."/>
        </authorList>
    </citation>
    <scope>NUCLEOTIDE SEQUENCE</scope>
    <source>
        <strain evidence="2">SCOH1-5</strain>
    </source>
</reference>
<proteinExistence type="predicted"/>
<dbReference type="OrthoDB" id="3635808at2759"/>
<dbReference type="PANTHER" id="PTHR42085:SF2">
    <property type="entry name" value="F-BOX DOMAIN-CONTAINING PROTEIN"/>
    <property type="match status" value="1"/>
</dbReference>
<organism evidence="2 3">
    <name type="scientific">Cercospora zeae-maydis SCOH1-5</name>
    <dbReference type="NCBI Taxonomy" id="717836"/>
    <lineage>
        <taxon>Eukaryota</taxon>
        <taxon>Fungi</taxon>
        <taxon>Dikarya</taxon>
        <taxon>Ascomycota</taxon>
        <taxon>Pezizomycotina</taxon>
        <taxon>Dothideomycetes</taxon>
        <taxon>Dothideomycetidae</taxon>
        <taxon>Mycosphaerellales</taxon>
        <taxon>Mycosphaerellaceae</taxon>
        <taxon>Cercospora</taxon>
    </lineage>
</organism>
<dbReference type="Proteomes" id="UP000799539">
    <property type="component" value="Unassembled WGS sequence"/>
</dbReference>
<feature type="domain" description="DUF7730" evidence="1">
    <location>
        <begin position="27"/>
        <end position="146"/>
    </location>
</feature>
<evidence type="ECO:0000313" key="2">
    <source>
        <dbReference type="EMBL" id="KAF2213270.1"/>
    </source>
</evidence>
<accession>A0A6A6FIM7</accession>
<dbReference type="InterPro" id="IPR056632">
    <property type="entry name" value="DUF7730"/>
</dbReference>
<name>A0A6A6FIM7_9PEZI</name>
<sequence>MSVEQRPSNTTKVPMADRIRKAAIFTFLDLPAEARVKIYECSLVKSSLVRLELRGGLKHGREVVNRDHHRNYNHRHNGRFQVYDAIKGRWVDAPPIENAIIFVNKQIYLEATAVLYAGNRLSFKSTTALDLFLDTIAMRAQKLRCIDIEAGGYIKSSIKPAMLNCAPLLRALNKGFANSNVDAIQTLQIHGYHFCCWSTPRNFGKLECCIQEVLDDRGRRKAQRRR</sequence>
<dbReference type="PANTHER" id="PTHR42085">
    <property type="entry name" value="F-BOX DOMAIN-CONTAINING PROTEIN"/>
    <property type="match status" value="1"/>
</dbReference>
<evidence type="ECO:0000259" key="1">
    <source>
        <dbReference type="Pfam" id="PF24864"/>
    </source>
</evidence>
<gene>
    <name evidence="2" type="ORF">CERZMDRAFT_96932</name>
</gene>
<protein>
    <recommendedName>
        <fullName evidence="1">DUF7730 domain-containing protein</fullName>
    </recommendedName>
</protein>
<evidence type="ECO:0000313" key="3">
    <source>
        <dbReference type="Proteomes" id="UP000799539"/>
    </source>
</evidence>
<keyword evidence="3" id="KW-1185">Reference proteome</keyword>
<dbReference type="InterPro" id="IPR038883">
    <property type="entry name" value="AN11006-like"/>
</dbReference>